<keyword evidence="2" id="KW-1185">Reference proteome</keyword>
<gene>
    <name evidence="1" type="ORF">BPAG_LOCUS6804</name>
</gene>
<reference evidence="1 2" key="2">
    <citation type="submission" date="2018-11" db="EMBL/GenBank/DDBJ databases">
        <authorList>
            <consortium name="Pathogen Informatics"/>
        </authorList>
    </citation>
    <scope>NUCLEOTIDE SEQUENCE [LARGE SCALE GENOMIC DNA]</scope>
</reference>
<organism evidence="3">
    <name type="scientific">Brugia pahangi</name>
    <name type="common">Filarial nematode worm</name>
    <dbReference type="NCBI Taxonomy" id="6280"/>
    <lineage>
        <taxon>Eukaryota</taxon>
        <taxon>Metazoa</taxon>
        <taxon>Ecdysozoa</taxon>
        <taxon>Nematoda</taxon>
        <taxon>Chromadorea</taxon>
        <taxon>Rhabditida</taxon>
        <taxon>Spirurina</taxon>
        <taxon>Spiruromorpha</taxon>
        <taxon>Filarioidea</taxon>
        <taxon>Onchocercidae</taxon>
        <taxon>Brugia</taxon>
    </lineage>
</organism>
<proteinExistence type="predicted"/>
<dbReference type="WBParaSite" id="BPAG_0000684401-mRNA-1">
    <property type="protein sequence ID" value="BPAG_0000684401-mRNA-1"/>
    <property type="gene ID" value="BPAG_0000684401"/>
</dbReference>
<evidence type="ECO:0000313" key="3">
    <source>
        <dbReference type="WBParaSite" id="BPAG_0000684401-mRNA-1"/>
    </source>
</evidence>
<protein>
    <submittedName>
        <fullName evidence="3">Lipoprotein</fullName>
    </submittedName>
</protein>
<name>A0A0N4TF56_BRUPA</name>
<evidence type="ECO:0000313" key="2">
    <source>
        <dbReference type="Proteomes" id="UP000278627"/>
    </source>
</evidence>
<dbReference type="Proteomes" id="UP000278627">
    <property type="component" value="Unassembled WGS sequence"/>
</dbReference>
<accession>A0A0N4TF56</accession>
<reference evidence="3" key="1">
    <citation type="submission" date="2017-02" db="UniProtKB">
        <authorList>
            <consortium name="WormBaseParasite"/>
        </authorList>
    </citation>
    <scope>IDENTIFICATION</scope>
</reference>
<evidence type="ECO:0000313" key="1">
    <source>
        <dbReference type="EMBL" id="VDN87990.1"/>
    </source>
</evidence>
<sequence length="57" mass="6526">MSRDDKQINLRKVTSQHNYWYMPGATALTTKQGGHVYVIIVSLQSSGVYYAINKETY</sequence>
<dbReference type="EMBL" id="UZAD01006762">
    <property type="protein sequence ID" value="VDN87990.1"/>
    <property type="molecule type" value="Genomic_DNA"/>
</dbReference>
<dbReference type="AlphaFoldDB" id="A0A0N4TF56"/>